<gene>
    <name evidence="9" type="ORF">MPDQ_007999</name>
</gene>
<evidence type="ECO:0000256" key="4">
    <source>
        <dbReference type="ARBA" id="ARBA00022692"/>
    </source>
</evidence>
<dbReference type="GO" id="GO:0016020">
    <property type="term" value="C:membrane"/>
    <property type="evidence" value="ECO:0007669"/>
    <property type="project" value="UniProtKB-SubCell"/>
</dbReference>
<feature type="transmembrane region" description="Helical" evidence="7">
    <location>
        <begin position="135"/>
        <end position="155"/>
    </location>
</feature>
<dbReference type="InterPro" id="IPR050360">
    <property type="entry name" value="MFS_Sugar_Transporters"/>
</dbReference>
<organism evidence="9 10">
    <name type="scientific">Monascus purpureus</name>
    <name type="common">Red mold</name>
    <name type="synonym">Monascus anka</name>
    <dbReference type="NCBI Taxonomy" id="5098"/>
    <lineage>
        <taxon>Eukaryota</taxon>
        <taxon>Fungi</taxon>
        <taxon>Dikarya</taxon>
        <taxon>Ascomycota</taxon>
        <taxon>Pezizomycotina</taxon>
        <taxon>Eurotiomycetes</taxon>
        <taxon>Eurotiomycetidae</taxon>
        <taxon>Eurotiales</taxon>
        <taxon>Aspergillaceae</taxon>
        <taxon>Monascus</taxon>
    </lineage>
</organism>
<keyword evidence="3" id="KW-0813">Transport</keyword>
<sequence length="291" mass="31220">MGLRDLRSRTLTVVVSVIGAVGFALQGYDQAVANGLLTLKSFTRTFPAIDTVNTTGAVKSRNSTIQGTTVAIYEVGCAMGALSCTGLGDRLGQLPFTLGQLIAARVITGLGVGGFTATIPMYIAENTPAKIRGRMVLLGGFFAIGGIVLASWLEFGLWCVENNSVSWRFPIAFQAIFALAITSLILFIPESPRWLVQRSRNEEAARVLAQLEDVDGDDFRVAVGFNTIRHSLQQEDEAGESGNPFARNETRNLHRTCLAVGVNLLAQMSGVNIITFYGCVGYCEGEDRGAC</sequence>
<dbReference type="PRINTS" id="PR00171">
    <property type="entry name" value="SUGRTRNSPORT"/>
</dbReference>
<dbReference type="AlphaFoldDB" id="A0A507QVB3"/>
<dbReference type="GO" id="GO:0005351">
    <property type="term" value="F:carbohydrate:proton symporter activity"/>
    <property type="evidence" value="ECO:0007669"/>
    <property type="project" value="TreeGrafter"/>
</dbReference>
<dbReference type="InterPro" id="IPR003663">
    <property type="entry name" value="Sugar/inositol_transpt"/>
</dbReference>
<keyword evidence="10" id="KW-1185">Reference proteome</keyword>
<dbReference type="EMBL" id="VIFY01000092">
    <property type="protein sequence ID" value="TQB70905.1"/>
    <property type="molecule type" value="Genomic_DNA"/>
</dbReference>
<dbReference type="InterPro" id="IPR005828">
    <property type="entry name" value="MFS_sugar_transport-like"/>
</dbReference>
<evidence type="ECO:0000256" key="5">
    <source>
        <dbReference type="ARBA" id="ARBA00022989"/>
    </source>
</evidence>
<protein>
    <recommendedName>
        <fullName evidence="8">Major facilitator superfamily (MFS) profile domain-containing protein</fullName>
    </recommendedName>
</protein>
<evidence type="ECO:0000256" key="3">
    <source>
        <dbReference type="ARBA" id="ARBA00022448"/>
    </source>
</evidence>
<evidence type="ECO:0000313" key="10">
    <source>
        <dbReference type="Proteomes" id="UP000319663"/>
    </source>
</evidence>
<reference evidence="9 10" key="1">
    <citation type="submission" date="2019-06" db="EMBL/GenBank/DDBJ databases">
        <title>Wine fermentation using esterase from Monascus purpureus.</title>
        <authorList>
            <person name="Geng C."/>
            <person name="Zhang Y."/>
        </authorList>
    </citation>
    <scope>NUCLEOTIDE SEQUENCE [LARGE SCALE GENOMIC DNA]</scope>
    <source>
        <strain evidence="9">HQ1</strain>
    </source>
</reference>
<proteinExistence type="inferred from homology"/>
<dbReference type="PROSITE" id="PS50850">
    <property type="entry name" value="MFS"/>
    <property type="match status" value="1"/>
</dbReference>
<feature type="transmembrane region" description="Helical" evidence="7">
    <location>
        <begin position="102"/>
        <end position="123"/>
    </location>
</feature>
<comment type="caution">
    <text evidence="9">The sequence shown here is derived from an EMBL/GenBank/DDBJ whole genome shotgun (WGS) entry which is preliminary data.</text>
</comment>
<dbReference type="Gene3D" id="1.20.1250.20">
    <property type="entry name" value="MFS general substrate transporter like domains"/>
    <property type="match status" value="1"/>
</dbReference>
<comment type="similarity">
    <text evidence="2">Belongs to the major facilitator superfamily. Sugar transporter (TC 2.A.1.1) family.</text>
</comment>
<keyword evidence="6 7" id="KW-0472">Membrane</keyword>
<keyword evidence="5 7" id="KW-1133">Transmembrane helix</keyword>
<dbReference type="Proteomes" id="UP000319663">
    <property type="component" value="Unassembled WGS sequence"/>
</dbReference>
<dbReference type="InterPro" id="IPR036259">
    <property type="entry name" value="MFS_trans_sf"/>
</dbReference>
<dbReference type="PROSITE" id="PS00217">
    <property type="entry name" value="SUGAR_TRANSPORT_2"/>
    <property type="match status" value="1"/>
</dbReference>
<dbReference type="PANTHER" id="PTHR48022">
    <property type="entry name" value="PLASTIDIC GLUCOSE TRANSPORTER 4"/>
    <property type="match status" value="1"/>
</dbReference>
<evidence type="ECO:0000256" key="2">
    <source>
        <dbReference type="ARBA" id="ARBA00010992"/>
    </source>
</evidence>
<name>A0A507QVB3_MONPU</name>
<evidence type="ECO:0000256" key="6">
    <source>
        <dbReference type="ARBA" id="ARBA00023136"/>
    </source>
</evidence>
<dbReference type="Pfam" id="PF00083">
    <property type="entry name" value="Sugar_tr"/>
    <property type="match status" value="2"/>
</dbReference>
<feature type="domain" description="Major facilitator superfamily (MFS) profile" evidence="8">
    <location>
        <begin position="1"/>
        <end position="291"/>
    </location>
</feature>
<comment type="subcellular location">
    <subcellularLocation>
        <location evidence="1">Membrane</location>
        <topology evidence="1">Multi-pass membrane protein</topology>
    </subcellularLocation>
</comment>
<dbReference type="STRING" id="5098.A0A507QVB3"/>
<feature type="transmembrane region" description="Helical" evidence="7">
    <location>
        <begin position="167"/>
        <end position="188"/>
    </location>
</feature>
<keyword evidence="4 7" id="KW-0812">Transmembrane</keyword>
<dbReference type="PANTHER" id="PTHR48022:SF68">
    <property type="entry name" value="MAJOR FACILITATOR SUPERFAMILY (MFS) PROFILE DOMAIN-CONTAINING PROTEIN-RELATED"/>
    <property type="match status" value="1"/>
</dbReference>
<evidence type="ECO:0000256" key="1">
    <source>
        <dbReference type="ARBA" id="ARBA00004141"/>
    </source>
</evidence>
<dbReference type="InterPro" id="IPR020846">
    <property type="entry name" value="MFS_dom"/>
</dbReference>
<feature type="transmembrane region" description="Helical" evidence="7">
    <location>
        <begin position="12"/>
        <end position="28"/>
    </location>
</feature>
<accession>A0A507QVB3</accession>
<dbReference type="SUPFAM" id="SSF103473">
    <property type="entry name" value="MFS general substrate transporter"/>
    <property type="match status" value="1"/>
</dbReference>
<evidence type="ECO:0000313" key="9">
    <source>
        <dbReference type="EMBL" id="TQB70905.1"/>
    </source>
</evidence>
<dbReference type="InterPro" id="IPR005829">
    <property type="entry name" value="Sugar_transporter_CS"/>
</dbReference>
<evidence type="ECO:0000256" key="7">
    <source>
        <dbReference type="SAM" id="Phobius"/>
    </source>
</evidence>
<evidence type="ECO:0000259" key="8">
    <source>
        <dbReference type="PROSITE" id="PS50850"/>
    </source>
</evidence>